<dbReference type="InterPro" id="IPR006047">
    <property type="entry name" value="GH13_cat_dom"/>
</dbReference>
<accession>A0A1I0W2Q0</accession>
<dbReference type="SUPFAM" id="SSF51445">
    <property type="entry name" value="(Trans)glycosidases"/>
    <property type="match status" value="1"/>
</dbReference>
<evidence type="ECO:0000256" key="2">
    <source>
        <dbReference type="ARBA" id="ARBA00022801"/>
    </source>
</evidence>
<feature type="domain" description="Glycosyl hydrolase family 13 catalytic" evidence="4">
    <location>
        <begin position="142"/>
        <end position="580"/>
    </location>
</feature>
<dbReference type="Proteomes" id="UP000198838">
    <property type="component" value="Unassembled WGS sequence"/>
</dbReference>
<dbReference type="SUPFAM" id="SSF51011">
    <property type="entry name" value="Glycosyl hydrolase domain"/>
    <property type="match status" value="1"/>
</dbReference>
<protein>
    <submittedName>
        <fullName evidence="5">Alpha-glucosidase</fullName>
    </submittedName>
</protein>
<keyword evidence="6" id="KW-1185">Reference proteome</keyword>
<gene>
    <name evidence="5" type="ORF">SAMN05216249_10323</name>
</gene>
<dbReference type="Gene3D" id="3.20.20.80">
    <property type="entry name" value="Glycosidases"/>
    <property type="match status" value="1"/>
</dbReference>
<dbReference type="SUPFAM" id="SSF81296">
    <property type="entry name" value="E set domains"/>
    <property type="match status" value="1"/>
</dbReference>
<evidence type="ECO:0000313" key="6">
    <source>
        <dbReference type="Proteomes" id="UP000198838"/>
    </source>
</evidence>
<dbReference type="Pfam" id="PF02903">
    <property type="entry name" value="Alpha-amylase_N"/>
    <property type="match status" value="1"/>
</dbReference>
<comment type="similarity">
    <text evidence="1">Belongs to the glycosyl hydrolase 13 family.</text>
</comment>
<keyword evidence="2" id="KW-0378">Hydrolase</keyword>
<name>A0A1I0W2Q0_9FIRM</name>
<dbReference type="CDD" id="cd02857">
    <property type="entry name" value="E_set_CDase_PDE_N"/>
    <property type="match status" value="1"/>
</dbReference>
<dbReference type="InterPro" id="IPR013783">
    <property type="entry name" value="Ig-like_fold"/>
</dbReference>
<dbReference type="InterPro" id="IPR004185">
    <property type="entry name" value="Glyco_hydro_13_lg-like_dom"/>
</dbReference>
<sequence>MEKINAMKTKFENISTKDEIFKPALFSDETINFRKPLEVKAFDQVEFIFRTLKNNVTEVFLCCENKKHPMKLFKNDDYFDYYQCFMEVGKESLDYYFLIENSFEACFYNKEGAVKERNPDYDFTVIPDFYVPKWARGALMYQIFVDRFYDGCANNNVHTGEYEYLNHKVIKYDDWGKSPKTPWEFFGGDLQGVIEKLDYLKELGVEAIYFNPIFVSPSNHKYDTADYNHIDPHIAVVNNNSKNKSYSDIVTDEKNLKDSDALFEKLVKTAHEKGIRVILDGVFNHCGSFNCWLDKEGIYYKKKGFEEGAYFSKDSPYVDYFDFSSENWPCNEDYEGWWGHKTLPKLNYEKSKKLFKSIMEVGKKWLKKPYNIDGWRLDVAADLGHSEEFNHHFWNSFRKEVKSVNNEALILAEHYGDAKKWLNGKEWDSVMNYDAFMEPVSWFFTGMEKHSDRDAMELLGNAGFFVDAMKAGMKSFSIMSLMTAMNELSNHDHSRFLTRTNKIVGRVENLGPKKAEENLDKAIFMEAVVLQATWIGCPTIYYGDEAGVCGFTDPDDRRTYPWGKEDKLLLAFHKRLFKIRKEHKNVIAQGSTIFLNIRENVLSYGRFDNEEKIVVLFNVSEEAKTIELPLWKMGVKKARAKQLFFTTEEGFDDSLVVYDVENGMARIDLCGKVSKILKIEDL</sequence>
<evidence type="ECO:0000256" key="1">
    <source>
        <dbReference type="ARBA" id="ARBA00008061"/>
    </source>
</evidence>
<organism evidence="5 6">
    <name type="scientific">Acetitomaculum ruminis DSM 5522</name>
    <dbReference type="NCBI Taxonomy" id="1120918"/>
    <lineage>
        <taxon>Bacteria</taxon>
        <taxon>Bacillati</taxon>
        <taxon>Bacillota</taxon>
        <taxon>Clostridia</taxon>
        <taxon>Lachnospirales</taxon>
        <taxon>Lachnospiraceae</taxon>
        <taxon>Acetitomaculum</taxon>
    </lineage>
</organism>
<dbReference type="GO" id="GO:0004553">
    <property type="term" value="F:hydrolase activity, hydrolyzing O-glycosyl compounds"/>
    <property type="evidence" value="ECO:0007669"/>
    <property type="project" value="InterPro"/>
</dbReference>
<evidence type="ECO:0000259" key="4">
    <source>
        <dbReference type="SMART" id="SM00642"/>
    </source>
</evidence>
<keyword evidence="3" id="KW-0326">Glycosidase</keyword>
<dbReference type="STRING" id="1120918.SAMN05216249_10323"/>
<dbReference type="SMART" id="SM00642">
    <property type="entry name" value="Aamy"/>
    <property type="match status" value="1"/>
</dbReference>
<dbReference type="Gene3D" id="2.60.40.1180">
    <property type="entry name" value="Golgi alpha-mannosidase II"/>
    <property type="match status" value="1"/>
</dbReference>
<proteinExistence type="inferred from homology"/>
<dbReference type="InterPro" id="IPR014756">
    <property type="entry name" value="Ig_E-set"/>
</dbReference>
<dbReference type="AlphaFoldDB" id="A0A1I0W2Q0"/>
<dbReference type="GO" id="GO:0005975">
    <property type="term" value="P:carbohydrate metabolic process"/>
    <property type="evidence" value="ECO:0007669"/>
    <property type="project" value="InterPro"/>
</dbReference>
<evidence type="ECO:0000256" key="3">
    <source>
        <dbReference type="ARBA" id="ARBA00023295"/>
    </source>
</evidence>
<dbReference type="Pfam" id="PF00128">
    <property type="entry name" value="Alpha-amylase"/>
    <property type="match status" value="2"/>
</dbReference>
<dbReference type="Gene3D" id="2.60.40.10">
    <property type="entry name" value="Immunoglobulins"/>
    <property type="match status" value="1"/>
</dbReference>
<dbReference type="InterPro" id="IPR013780">
    <property type="entry name" value="Glyco_hydro_b"/>
</dbReference>
<dbReference type="CDD" id="cd11338">
    <property type="entry name" value="AmyAc_CMD"/>
    <property type="match status" value="1"/>
</dbReference>
<dbReference type="PANTHER" id="PTHR10357:SF210">
    <property type="entry name" value="MALTODEXTRIN GLUCOSIDASE"/>
    <property type="match status" value="1"/>
</dbReference>
<dbReference type="EMBL" id="FOJY01000003">
    <property type="protein sequence ID" value="SFA82530.1"/>
    <property type="molecule type" value="Genomic_DNA"/>
</dbReference>
<dbReference type="InterPro" id="IPR017853">
    <property type="entry name" value="GH"/>
</dbReference>
<reference evidence="5 6" key="1">
    <citation type="submission" date="2016-10" db="EMBL/GenBank/DDBJ databases">
        <authorList>
            <person name="de Groot N.N."/>
        </authorList>
    </citation>
    <scope>NUCLEOTIDE SEQUENCE [LARGE SCALE GENOMIC DNA]</scope>
    <source>
        <strain evidence="5 6">DSM 5522</strain>
    </source>
</reference>
<dbReference type="RefSeq" id="WP_092870415.1">
    <property type="nucleotide sequence ID" value="NZ_FOJY01000003.1"/>
</dbReference>
<dbReference type="OrthoDB" id="9805159at2"/>
<evidence type="ECO:0000313" key="5">
    <source>
        <dbReference type="EMBL" id="SFA82530.1"/>
    </source>
</evidence>
<dbReference type="PANTHER" id="PTHR10357">
    <property type="entry name" value="ALPHA-AMYLASE FAMILY MEMBER"/>
    <property type="match status" value="1"/>
</dbReference>